<dbReference type="SMART" id="SM00530">
    <property type="entry name" value="HTH_XRE"/>
    <property type="match status" value="1"/>
</dbReference>
<dbReference type="Gene3D" id="1.10.260.40">
    <property type="entry name" value="lambda repressor-like DNA-binding domains"/>
    <property type="match status" value="1"/>
</dbReference>
<dbReference type="Pfam" id="PF13560">
    <property type="entry name" value="HTH_31"/>
    <property type="match status" value="1"/>
</dbReference>
<name>A0A1I5GMK6_9HYPH</name>
<reference evidence="2 3" key="1">
    <citation type="submission" date="2016-10" db="EMBL/GenBank/DDBJ databases">
        <authorList>
            <person name="de Groot N.N."/>
        </authorList>
    </citation>
    <scope>NUCLEOTIDE SEQUENCE [LARGE SCALE GENOMIC DNA]</scope>
    <source>
        <strain evidence="2 3">CGMCC 1.9157</strain>
    </source>
</reference>
<feature type="domain" description="HTH cro/C1-type" evidence="1">
    <location>
        <begin position="8"/>
        <end position="66"/>
    </location>
</feature>
<dbReference type="STRING" id="655353.SAMN04488056_10568"/>
<keyword evidence="3" id="KW-1185">Reference proteome</keyword>
<dbReference type="GO" id="GO:0003677">
    <property type="term" value="F:DNA binding"/>
    <property type="evidence" value="ECO:0007669"/>
    <property type="project" value="InterPro"/>
</dbReference>
<dbReference type="SUPFAM" id="SSF47413">
    <property type="entry name" value="lambda repressor-like DNA-binding domains"/>
    <property type="match status" value="1"/>
</dbReference>
<gene>
    <name evidence="2" type="ORF">SAMN04488056_10568</name>
</gene>
<dbReference type="OrthoDB" id="9809730at2"/>
<dbReference type="EMBL" id="FOVR01000005">
    <property type="protein sequence ID" value="SFO37304.1"/>
    <property type="molecule type" value="Genomic_DNA"/>
</dbReference>
<dbReference type="InterPro" id="IPR001387">
    <property type="entry name" value="Cro/C1-type_HTH"/>
</dbReference>
<evidence type="ECO:0000313" key="2">
    <source>
        <dbReference type="EMBL" id="SFO37304.1"/>
    </source>
</evidence>
<protein>
    <submittedName>
        <fullName evidence="2">Helix-turn-helix domain-containing protein</fullName>
    </submittedName>
</protein>
<dbReference type="Proteomes" id="UP000199236">
    <property type="component" value="Unassembled WGS sequence"/>
</dbReference>
<dbReference type="RefSeq" id="WP_090072346.1">
    <property type="nucleotide sequence ID" value="NZ_FOVR01000005.1"/>
</dbReference>
<evidence type="ECO:0000259" key="1">
    <source>
        <dbReference type="PROSITE" id="PS50943"/>
    </source>
</evidence>
<dbReference type="CDD" id="cd00093">
    <property type="entry name" value="HTH_XRE"/>
    <property type="match status" value="1"/>
</dbReference>
<accession>A0A1I5GMK6</accession>
<dbReference type="AlphaFoldDB" id="A0A1I5GMK6"/>
<sequence length="133" mass="15142">MTPFGAKLRRMRKERKLTLKEMADRLDVSSAYLSALEHGKRGKPTWFLIQRIIAYFNVIWDEAEELQRLAEISDPNPTIRTAGLDPRATELANLLADRIDQISKESLEALILQVRSASSRGRGMGTPDFRDQT</sequence>
<dbReference type="PROSITE" id="PS50943">
    <property type="entry name" value="HTH_CROC1"/>
    <property type="match status" value="1"/>
</dbReference>
<organism evidence="2 3">
    <name type="scientific">Cohaesibacter marisflavi</name>
    <dbReference type="NCBI Taxonomy" id="655353"/>
    <lineage>
        <taxon>Bacteria</taxon>
        <taxon>Pseudomonadati</taxon>
        <taxon>Pseudomonadota</taxon>
        <taxon>Alphaproteobacteria</taxon>
        <taxon>Hyphomicrobiales</taxon>
        <taxon>Cohaesibacteraceae</taxon>
    </lineage>
</organism>
<evidence type="ECO:0000313" key="3">
    <source>
        <dbReference type="Proteomes" id="UP000199236"/>
    </source>
</evidence>
<dbReference type="InterPro" id="IPR010982">
    <property type="entry name" value="Lambda_DNA-bd_dom_sf"/>
</dbReference>
<proteinExistence type="predicted"/>